<feature type="region of interest" description="Disordered" evidence="1">
    <location>
        <begin position="165"/>
        <end position="188"/>
    </location>
</feature>
<dbReference type="EMBL" id="JAACNO010002027">
    <property type="protein sequence ID" value="KAF4136041.1"/>
    <property type="molecule type" value="Genomic_DNA"/>
</dbReference>
<evidence type="ECO:0000256" key="1">
    <source>
        <dbReference type="SAM" id="MobiDB-lite"/>
    </source>
</evidence>
<feature type="compositionally biased region" description="Basic and acidic residues" evidence="1">
    <location>
        <begin position="60"/>
        <end position="73"/>
    </location>
</feature>
<protein>
    <submittedName>
        <fullName evidence="2">Uncharacterized protein</fullName>
    </submittedName>
</protein>
<accession>A0A8S9U515</accession>
<reference evidence="2" key="1">
    <citation type="submission" date="2020-03" db="EMBL/GenBank/DDBJ databases">
        <title>Hybrid Assembly of Korean Phytophthora infestans isolates.</title>
        <authorList>
            <person name="Prokchorchik M."/>
            <person name="Lee Y."/>
            <person name="Seo J."/>
            <person name="Cho J.-H."/>
            <person name="Park Y.-E."/>
            <person name="Jang D.-C."/>
            <person name="Im J.-S."/>
            <person name="Choi J.-G."/>
            <person name="Park H.-J."/>
            <person name="Lee G.-B."/>
            <person name="Lee Y.-G."/>
            <person name="Hong S.-Y."/>
            <person name="Cho K."/>
            <person name="Sohn K.H."/>
        </authorList>
    </citation>
    <scope>NUCLEOTIDE SEQUENCE</scope>
    <source>
        <strain evidence="2">KR_2_A2</strain>
    </source>
</reference>
<comment type="caution">
    <text evidence="2">The sequence shown here is derived from an EMBL/GenBank/DDBJ whole genome shotgun (WGS) entry which is preliminary data.</text>
</comment>
<feature type="compositionally biased region" description="Basic residues" evidence="1">
    <location>
        <begin position="41"/>
        <end position="54"/>
    </location>
</feature>
<dbReference type="Proteomes" id="UP000704712">
    <property type="component" value="Unassembled WGS sequence"/>
</dbReference>
<proteinExistence type="predicted"/>
<dbReference type="AlphaFoldDB" id="A0A8S9U515"/>
<feature type="region of interest" description="Disordered" evidence="1">
    <location>
        <begin position="1"/>
        <end position="77"/>
    </location>
</feature>
<organism evidence="2 3">
    <name type="scientific">Phytophthora infestans</name>
    <name type="common">Potato late blight agent</name>
    <name type="synonym">Botrytis infestans</name>
    <dbReference type="NCBI Taxonomy" id="4787"/>
    <lineage>
        <taxon>Eukaryota</taxon>
        <taxon>Sar</taxon>
        <taxon>Stramenopiles</taxon>
        <taxon>Oomycota</taxon>
        <taxon>Peronosporomycetes</taxon>
        <taxon>Peronosporales</taxon>
        <taxon>Peronosporaceae</taxon>
        <taxon>Phytophthora</taxon>
    </lineage>
</organism>
<name>A0A8S9U515_PHYIN</name>
<gene>
    <name evidence="2" type="ORF">GN958_ATG14787</name>
</gene>
<evidence type="ECO:0000313" key="3">
    <source>
        <dbReference type="Proteomes" id="UP000704712"/>
    </source>
</evidence>
<feature type="compositionally biased region" description="Basic and acidic residues" evidence="1">
    <location>
        <begin position="173"/>
        <end position="187"/>
    </location>
</feature>
<sequence>MCKNSGNHSPVFRNGYQTGEEDAGKVGTAGNELARNDASRRRQAAQKYVRRRWSRSSDTAARRRAEEAERRTPAIEVNPNALVKPTVGTNAELSNGDQLRVSGDEAVRRGGNAGLRAGLAKISQVTAHGDDDQSPIAVSMRKLRGPTNDEWSRYYQYDDQCGEDTAAANTATRESRAEASDREDVTERNYSCAHYGGEGARHCGTRK</sequence>
<evidence type="ECO:0000313" key="2">
    <source>
        <dbReference type="EMBL" id="KAF4136041.1"/>
    </source>
</evidence>